<evidence type="ECO:0000256" key="13">
    <source>
        <dbReference type="SAM" id="Phobius"/>
    </source>
</evidence>
<evidence type="ECO:0000313" key="15">
    <source>
        <dbReference type="Proteomes" id="UP000013827"/>
    </source>
</evidence>
<dbReference type="GO" id="GO:0004222">
    <property type="term" value="F:metalloendopeptidase activity"/>
    <property type="evidence" value="ECO:0007669"/>
    <property type="project" value="InterPro"/>
</dbReference>
<keyword evidence="8 13" id="KW-1133">Transmembrane helix</keyword>
<dbReference type="PaxDb" id="2903-EOD32401"/>
<dbReference type="KEGG" id="ehx:EMIHUDRAFT_468024"/>
<feature type="binding site" evidence="12">
    <location>
        <position position="43"/>
    </location>
    <ligand>
        <name>Zn(2+)</name>
        <dbReference type="ChEBI" id="CHEBI:29105"/>
        <note>catalytic</note>
    </ligand>
</feature>
<dbReference type="Gene3D" id="3.90.132.10">
    <property type="entry name" value="Leishmanolysin , domain 2"/>
    <property type="match status" value="1"/>
</dbReference>
<evidence type="ECO:0000256" key="1">
    <source>
        <dbReference type="ARBA" id="ARBA00004141"/>
    </source>
</evidence>
<dbReference type="Pfam" id="PF01457">
    <property type="entry name" value="Peptidase_M8"/>
    <property type="match status" value="1"/>
</dbReference>
<feature type="binding site" evidence="12">
    <location>
        <position position="47"/>
    </location>
    <ligand>
        <name>Zn(2+)</name>
        <dbReference type="ChEBI" id="CHEBI:29105"/>
        <note>catalytic</note>
    </ligand>
</feature>
<dbReference type="SUPFAM" id="SSF55486">
    <property type="entry name" value="Metalloproteases ('zincins'), catalytic domain"/>
    <property type="match status" value="1"/>
</dbReference>
<proteinExistence type="inferred from homology"/>
<dbReference type="Proteomes" id="UP000013827">
    <property type="component" value="Unassembled WGS sequence"/>
</dbReference>
<feature type="active site" evidence="11">
    <location>
        <position position="44"/>
    </location>
</feature>
<keyword evidence="7 12" id="KW-0862">Zinc</keyword>
<feature type="transmembrane region" description="Helical" evidence="13">
    <location>
        <begin position="374"/>
        <end position="395"/>
    </location>
</feature>
<comment type="cofactor">
    <cofactor evidence="12">
        <name>Zn(2+)</name>
        <dbReference type="ChEBI" id="CHEBI:29105"/>
    </cofactor>
    <text evidence="12">Binds 1 zinc ion per subunit.</text>
</comment>
<evidence type="ECO:0000256" key="3">
    <source>
        <dbReference type="ARBA" id="ARBA00022670"/>
    </source>
</evidence>
<dbReference type="InterPro" id="IPR001577">
    <property type="entry name" value="Peptidase_M8"/>
</dbReference>
<keyword evidence="10 13" id="KW-0472">Membrane</keyword>
<keyword evidence="6" id="KW-0378">Hydrolase</keyword>
<dbReference type="EnsemblProtists" id="EOD32401">
    <property type="protein sequence ID" value="EOD32401"/>
    <property type="gene ID" value="EMIHUDRAFT_468024"/>
</dbReference>
<evidence type="ECO:0000256" key="9">
    <source>
        <dbReference type="ARBA" id="ARBA00023049"/>
    </source>
</evidence>
<feature type="binding site" evidence="12">
    <location>
        <position position="127"/>
    </location>
    <ligand>
        <name>Zn(2+)</name>
        <dbReference type="ChEBI" id="CHEBI:29105"/>
        <note>catalytic</note>
    </ligand>
</feature>
<feature type="transmembrane region" description="Helical" evidence="13">
    <location>
        <begin position="300"/>
        <end position="319"/>
    </location>
</feature>
<keyword evidence="4 13" id="KW-0812">Transmembrane</keyword>
<sequence>MDDKVVRSSCSSTEPNCYYRDQGFLVNGRGEKAVDRWRNLVTHEILHALGFSSHKFLQAGAIDLKKVEDIDGFVDEVYHFTSGTRAYAAASDFFGCDDSAWQAAASQAGVGWGLPLMGFPSLGRNSHWETRIMRDDVMSYGYNPDAAVSAITLAAMEDLGFYLGNYSSVDCLSWGYKQGCRFVTSRCGAVDPQLPPTAFVTTGEDPALSVGTCGGENFWGAGYTNADGAFVTTDPNGFIDGKCYAGNDPCNRAPNTFENDRCSLQCYTGTARARDDCSYTPPGTVSSPGGRGVSAIADKWLQWLLLGIGVVAAILLLCCCRSLVCPPKGSVPILATLSTLLLVCGLALAGFAAYVLLGASGAEFFSGLFGTPTLISAAAAGAFVASLSALSLLGICCRSTCALLLSFSLQIVALFAELTAAAVLAYYVWSLNDVASDSLQTVSSAGEGRYDGRLGETVLSEVEGFACRTYQLCCRDPRLDQMAMANGTAAAPTCLEAIEGGAPDITTILADASSPQFCRYISGSSVTTVPAAATCDALEWLLPGFELPECQRDFCAAGADGYLDFVEAVIEWMQSNTIAIGATCAVIAIIQCIAMSNALSLRARFKAEAEAKARIARG</sequence>
<evidence type="ECO:0008006" key="16">
    <source>
        <dbReference type="Google" id="ProtNLM"/>
    </source>
</evidence>
<evidence type="ECO:0000256" key="12">
    <source>
        <dbReference type="PIRSR" id="PIRSR601577-2"/>
    </source>
</evidence>
<dbReference type="HOGENOM" id="CLU_442554_0_0_1"/>
<dbReference type="GO" id="GO:0006508">
    <property type="term" value="P:proteolysis"/>
    <property type="evidence" value="ECO:0007669"/>
    <property type="project" value="UniProtKB-KW"/>
</dbReference>
<organism evidence="14 15">
    <name type="scientific">Emiliania huxleyi (strain CCMP1516)</name>
    <dbReference type="NCBI Taxonomy" id="280463"/>
    <lineage>
        <taxon>Eukaryota</taxon>
        <taxon>Haptista</taxon>
        <taxon>Haptophyta</taxon>
        <taxon>Prymnesiophyceae</taxon>
        <taxon>Isochrysidales</taxon>
        <taxon>Noelaerhabdaceae</taxon>
        <taxon>Emiliania</taxon>
    </lineage>
</organism>
<evidence type="ECO:0000256" key="5">
    <source>
        <dbReference type="ARBA" id="ARBA00022723"/>
    </source>
</evidence>
<dbReference type="RefSeq" id="XP_005784830.1">
    <property type="nucleotide sequence ID" value="XM_005784773.1"/>
</dbReference>
<evidence type="ECO:0000313" key="14">
    <source>
        <dbReference type="EnsemblProtists" id="EOD32401"/>
    </source>
</evidence>
<evidence type="ECO:0000256" key="8">
    <source>
        <dbReference type="ARBA" id="ARBA00022989"/>
    </source>
</evidence>
<evidence type="ECO:0000256" key="7">
    <source>
        <dbReference type="ARBA" id="ARBA00022833"/>
    </source>
</evidence>
<evidence type="ECO:0000256" key="2">
    <source>
        <dbReference type="ARBA" id="ARBA00005860"/>
    </source>
</evidence>
<feature type="transmembrane region" description="Helical" evidence="13">
    <location>
        <begin position="331"/>
        <end position="354"/>
    </location>
</feature>
<comment type="subcellular location">
    <subcellularLocation>
        <location evidence="1">Membrane</location>
        <topology evidence="1">Multi-pass membrane protein</topology>
    </subcellularLocation>
</comment>
<reference evidence="14" key="2">
    <citation type="submission" date="2024-10" db="UniProtKB">
        <authorList>
            <consortium name="EnsemblProtists"/>
        </authorList>
    </citation>
    <scope>IDENTIFICATION</scope>
</reference>
<evidence type="ECO:0000256" key="10">
    <source>
        <dbReference type="ARBA" id="ARBA00023136"/>
    </source>
</evidence>
<keyword evidence="15" id="KW-1185">Reference proteome</keyword>
<comment type="similarity">
    <text evidence="2">Belongs to the peptidase M8 family.</text>
</comment>
<keyword evidence="5 12" id="KW-0479">Metal-binding</keyword>
<dbReference type="AlphaFoldDB" id="A0A0D3K9G6"/>
<dbReference type="eggNOG" id="KOG2556">
    <property type="taxonomic scope" value="Eukaryota"/>
</dbReference>
<keyword evidence="3" id="KW-0645">Protease</keyword>
<dbReference type="PANTHER" id="PTHR10942:SF0">
    <property type="entry name" value="LEISHMANOLYSIN-LIKE PEPTIDASE"/>
    <property type="match status" value="1"/>
</dbReference>
<feature type="transmembrane region" description="Helical" evidence="13">
    <location>
        <begin position="402"/>
        <end position="429"/>
    </location>
</feature>
<dbReference type="GO" id="GO:0007155">
    <property type="term" value="P:cell adhesion"/>
    <property type="evidence" value="ECO:0007669"/>
    <property type="project" value="InterPro"/>
</dbReference>
<dbReference type="GO" id="GO:0016020">
    <property type="term" value="C:membrane"/>
    <property type="evidence" value="ECO:0007669"/>
    <property type="project" value="UniProtKB-SubCell"/>
</dbReference>
<accession>A0A0D3K9G6</accession>
<keyword evidence="9 12" id="KW-0482">Metalloprotease</keyword>
<dbReference type="PANTHER" id="PTHR10942">
    <property type="entry name" value="LEISHMANOLYSIN-LIKE PEPTIDASE"/>
    <property type="match status" value="1"/>
</dbReference>
<name>A0A0D3K9G6_EMIH1</name>
<evidence type="ECO:0000256" key="4">
    <source>
        <dbReference type="ARBA" id="ARBA00022692"/>
    </source>
</evidence>
<dbReference type="Pfam" id="PF00335">
    <property type="entry name" value="Tetraspanin"/>
    <property type="match status" value="1"/>
</dbReference>
<dbReference type="GO" id="GO:0005737">
    <property type="term" value="C:cytoplasm"/>
    <property type="evidence" value="ECO:0007669"/>
    <property type="project" value="TreeGrafter"/>
</dbReference>
<dbReference type="GO" id="GO:0046872">
    <property type="term" value="F:metal ion binding"/>
    <property type="evidence" value="ECO:0007669"/>
    <property type="project" value="UniProtKB-KW"/>
</dbReference>
<reference evidence="15" key="1">
    <citation type="journal article" date="2013" name="Nature">
        <title>Pan genome of the phytoplankton Emiliania underpins its global distribution.</title>
        <authorList>
            <person name="Read B.A."/>
            <person name="Kegel J."/>
            <person name="Klute M.J."/>
            <person name="Kuo A."/>
            <person name="Lefebvre S.C."/>
            <person name="Maumus F."/>
            <person name="Mayer C."/>
            <person name="Miller J."/>
            <person name="Monier A."/>
            <person name="Salamov A."/>
            <person name="Young J."/>
            <person name="Aguilar M."/>
            <person name="Claverie J.M."/>
            <person name="Frickenhaus S."/>
            <person name="Gonzalez K."/>
            <person name="Herman E.K."/>
            <person name="Lin Y.C."/>
            <person name="Napier J."/>
            <person name="Ogata H."/>
            <person name="Sarno A.F."/>
            <person name="Shmutz J."/>
            <person name="Schroeder D."/>
            <person name="de Vargas C."/>
            <person name="Verret F."/>
            <person name="von Dassow P."/>
            <person name="Valentin K."/>
            <person name="Van de Peer Y."/>
            <person name="Wheeler G."/>
            <person name="Dacks J.B."/>
            <person name="Delwiche C.F."/>
            <person name="Dyhrman S.T."/>
            <person name="Glockner G."/>
            <person name="John U."/>
            <person name="Richards T."/>
            <person name="Worden A.Z."/>
            <person name="Zhang X."/>
            <person name="Grigoriev I.V."/>
            <person name="Allen A.E."/>
            <person name="Bidle K."/>
            <person name="Borodovsky M."/>
            <person name="Bowler C."/>
            <person name="Brownlee C."/>
            <person name="Cock J.M."/>
            <person name="Elias M."/>
            <person name="Gladyshev V.N."/>
            <person name="Groth M."/>
            <person name="Guda C."/>
            <person name="Hadaegh A."/>
            <person name="Iglesias-Rodriguez M.D."/>
            <person name="Jenkins J."/>
            <person name="Jones B.M."/>
            <person name="Lawson T."/>
            <person name="Leese F."/>
            <person name="Lindquist E."/>
            <person name="Lobanov A."/>
            <person name="Lomsadze A."/>
            <person name="Malik S.B."/>
            <person name="Marsh M.E."/>
            <person name="Mackinder L."/>
            <person name="Mock T."/>
            <person name="Mueller-Roeber B."/>
            <person name="Pagarete A."/>
            <person name="Parker M."/>
            <person name="Probert I."/>
            <person name="Quesneville H."/>
            <person name="Raines C."/>
            <person name="Rensing S.A."/>
            <person name="Riano-Pachon D.M."/>
            <person name="Richier S."/>
            <person name="Rokitta S."/>
            <person name="Shiraiwa Y."/>
            <person name="Soanes D.M."/>
            <person name="van der Giezen M."/>
            <person name="Wahlund T.M."/>
            <person name="Williams B."/>
            <person name="Wilson W."/>
            <person name="Wolfe G."/>
            <person name="Wurch L.L."/>
        </authorList>
    </citation>
    <scope>NUCLEOTIDE SEQUENCE</scope>
</reference>
<evidence type="ECO:0000256" key="6">
    <source>
        <dbReference type="ARBA" id="ARBA00022801"/>
    </source>
</evidence>
<evidence type="ECO:0000256" key="11">
    <source>
        <dbReference type="PIRSR" id="PIRSR601577-1"/>
    </source>
</evidence>
<dbReference type="InterPro" id="IPR018499">
    <property type="entry name" value="Tetraspanin/Peripherin"/>
</dbReference>
<protein>
    <recommendedName>
        <fullName evidence="16">Leishmanolysin-like peptidase</fullName>
    </recommendedName>
</protein>
<dbReference type="GeneID" id="17277674"/>
<feature type="transmembrane region" description="Helical" evidence="13">
    <location>
        <begin position="578"/>
        <end position="599"/>
    </location>
</feature>